<comment type="similarity">
    <text evidence="3">Belongs to the class-II pyridoxal-phosphate-dependent aminotransferase family. BioF subfamily.</text>
</comment>
<evidence type="ECO:0000256" key="9">
    <source>
        <dbReference type="ARBA" id="ARBA00032610"/>
    </source>
</evidence>
<evidence type="ECO:0000256" key="13">
    <source>
        <dbReference type="SAM" id="Coils"/>
    </source>
</evidence>
<dbReference type="InterPro" id="IPR015421">
    <property type="entry name" value="PyrdxlP-dep_Trfase_major"/>
</dbReference>
<evidence type="ECO:0000256" key="5">
    <source>
        <dbReference type="ARBA" id="ARBA00013187"/>
    </source>
</evidence>
<protein>
    <recommendedName>
        <fullName evidence="5">8-amino-7-oxononanoate synthase</fullName>
        <ecNumber evidence="5">2.3.1.47</ecNumber>
    </recommendedName>
    <alternativeName>
        <fullName evidence="9">7-keto-8-amino-pelargonic acid synthase</fullName>
    </alternativeName>
    <alternativeName>
        <fullName evidence="10">8-amino-7-ketopelargonate synthase</fullName>
    </alternativeName>
</protein>
<evidence type="ECO:0000256" key="7">
    <source>
        <dbReference type="ARBA" id="ARBA00022756"/>
    </source>
</evidence>
<reference evidence="16 17" key="1">
    <citation type="submission" date="2018-04" db="EMBL/GenBank/DDBJ databases">
        <title>Novel Campyloabacter and Helicobacter Species and Strains.</title>
        <authorList>
            <person name="Mannion A.J."/>
            <person name="Shen Z."/>
            <person name="Fox J.G."/>
        </authorList>
    </citation>
    <scope>NUCLEOTIDE SEQUENCE [LARGE SCALE GENOMIC DNA]</scope>
    <source>
        <strain evidence="16 17">MIT 17-337</strain>
    </source>
</reference>
<evidence type="ECO:0000313" key="17">
    <source>
        <dbReference type="Proteomes" id="UP000256379"/>
    </source>
</evidence>
<evidence type="ECO:0000256" key="12">
    <source>
        <dbReference type="RuleBase" id="RU003693"/>
    </source>
</evidence>
<dbReference type="InterPro" id="IPR004839">
    <property type="entry name" value="Aminotransferase_I/II_large"/>
</dbReference>
<evidence type="ECO:0000256" key="8">
    <source>
        <dbReference type="ARBA" id="ARBA00022898"/>
    </source>
</evidence>
<keyword evidence="13" id="KW-0175">Coiled coil</keyword>
<dbReference type="InterPro" id="IPR001917">
    <property type="entry name" value="Aminotrans_II_pyridoxalP_BS"/>
</dbReference>
<keyword evidence="14" id="KW-0812">Transmembrane</keyword>
<comment type="cofactor">
    <cofactor evidence="1 12">
        <name>pyridoxal 5'-phosphate</name>
        <dbReference type="ChEBI" id="CHEBI:597326"/>
    </cofactor>
</comment>
<comment type="catalytic activity">
    <reaction evidence="11">
        <text>6-carboxyhexanoyl-[ACP] + L-alanine + H(+) = (8S)-8-amino-7-oxononanoate + holo-[ACP] + CO2</text>
        <dbReference type="Rhea" id="RHEA:42288"/>
        <dbReference type="Rhea" id="RHEA-COMP:9685"/>
        <dbReference type="Rhea" id="RHEA-COMP:9955"/>
        <dbReference type="ChEBI" id="CHEBI:15378"/>
        <dbReference type="ChEBI" id="CHEBI:16526"/>
        <dbReference type="ChEBI" id="CHEBI:57972"/>
        <dbReference type="ChEBI" id="CHEBI:64479"/>
        <dbReference type="ChEBI" id="CHEBI:78846"/>
        <dbReference type="ChEBI" id="CHEBI:149468"/>
        <dbReference type="EC" id="2.3.1.47"/>
    </reaction>
</comment>
<keyword evidence="7" id="KW-0093">Biotin biosynthesis</keyword>
<name>A0A3D8IFH4_9HELI</name>
<gene>
    <name evidence="16" type="ORF">CQA53_08580</name>
</gene>
<dbReference type="Proteomes" id="UP000256379">
    <property type="component" value="Unassembled WGS sequence"/>
</dbReference>
<evidence type="ECO:0000256" key="14">
    <source>
        <dbReference type="SAM" id="Phobius"/>
    </source>
</evidence>
<dbReference type="Gene3D" id="3.40.640.10">
    <property type="entry name" value="Type I PLP-dependent aspartate aminotransferase-like (Major domain)"/>
    <property type="match status" value="1"/>
</dbReference>
<dbReference type="InterPro" id="IPR015422">
    <property type="entry name" value="PyrdxlP-dep_Trfase_small"/>
</dbReference>
<organism evidence="16 17">
    <name type="scientific">Helicobacter didelphidarum</name>
    <dbReference type="NCBI Taxonomy" id="2040648"/>
    <lineage>
        <taxon>Bacteria</taxon>
        <taxon>Pseudomonadati</taxon>
        <taxon>Campylobacterota</taxon>
        <taxon>Epsilonproteobacteria</taxon>
        <taxon>Campylobacterales</taxon>
        <taxon>Helicobacteraceae</taxon>
        <taxon>Helicobacter</taxon>
    </lineage>
</organism>
<dbReference type="OrthoDB" id="9807157at2"/>
<dbReference type="GO" id="GO:0009102">
    <property type="term" value="P:biotin biosynthetic process"/>
    <property type="evidence" value="ECO:0007669"/>
    <property type="project" value="UniProtKB-KW"/>
</dbReference>
<keyword evidence="8 12" id="KW-0663">Pyridoxal phosphate</keyword>
<dbReference type="PANTHER" id="PTHR13693">
    <property type="entry name" value="CLASS II AMINOTRANSFERASE/8-AMINO-7-OXONONANOATE SYNTHASE"/>
    <property type="match status" value="1"/>
</dbReference>
<sequence>MQISDILEKLQSNHNLRTLTSLRREGLYVFHENHKMLNFAGNDYLNLADDTNLKQEFLSHIHSHNFFFSSSSSRSLSGNFEIYNMLESFLANFFTNKECLLFNSGYHLNVSCISALSNLPNTLFLADKLIHASMIDGLLCGNARFKRFAHNDMEELENLLESYANDYERIIILTEALFSMDGDFAHIKQIVKLKQSYQNVFLYVDEAHSVGAIGVDGLGLLKDMGIDYEIDFIIFTFGKAIASVGACVLCANEYKDFFINKARGLIYSTALPPINIAFSAFILSKILSFQKKRENLKKISHLFKSCLLSRGIESLGEAHIVSLIIGDNEKAIQFAKGLMERGFYAPAIREPSVPKGKERIRFSLNSDLKKEQILDLQKAILESIK</sequence>
<dbReference type="InterPro" id="IPR050087">
    <property type="entry name" value="AON_synthase_class-II"/>
</dbReference>
<comment type="subunit">
    <text evidence="4">Homodimer.</text>
</comment>
<dbReference type="PROSITE" id="PS00599">
    <property type="entry name" value="AA_TRANSFER_CLASS_2"/>
    <property type="match status" value="1"/>
</dbReference>
<comment type="caution">
    <text evidence="16">The sequence shown here is derived from an EMBL/GenBank/DDBJ whole genome shotgun (WGS) entry which is preliminary data.</text>
</comment>
<dbReference type="GO" id="GO:0030170">
    <property type="term" value="F:pyridoxal phosphate binding"/>
    <property type="evidence" value="ECO:0007669"/>
    <property type="project" value="InterPro"/>
</dbReference>
<comment type="pathway">
    <text evidence="2">Cofactor biosynthesis; biotin biosynthesis.</text>
</comment>
<keyword evidence="14" id="KW-1133">Transmembrane helix</keyword>
<keyword evidence="17" id="KW-1185">Reference proteome</keyword>
<evidence type="ECO:0000256" key="1">
    <source>
        <dbReference type="ARBA" id="ARBA00001933"/>
    </source>
</evidence>
<dbReference type="SUPFAM" id="SSF53383">
    <property type="entry name" value="PLP-dependent transferases"/>
    <property type="match status" value="1"/>
</dbReference>
<proteinExistence type="inferred from homology"/>
<dbReference type="Pfam" id="PF00155">
    <property type="entry name" value="Aminotran_1_2"/>
    <property type="match status" value="1"/>
</dbReference>
<dbReference type="EC" id="2.3.1.47" evidence="5"/>
<feature type="domain" description="Aminotransferase class I/classII large" evidence="15">
    <location>
        <begin position="35"/>
        <end position="377"/>
    </location>
</feature>
<accession>A0A3D8IFH4</accession>
<dbReference type="AlphaFoldDB" id="A0A3D8IFH4"/>
<evidence type="ECO:0000256" key="10">
    <source>
        <dbReference type="ARBA" id="ARBA00033381"/>
    </source>
</evidence>
<keyword evidence="6" id="KW-0808">Transferase</keyword>
<dbReference type="Gene3D" id="3.90.1150.10">
    <property type="entry name" value="Aspartate Aminotransferase, domain 1"/>
    <property type="match status" value="1"/>
</dbReference>
<feature type="transmembrane region" description="Helical" evidence="14">
    <location>
        <begin position="265"/>
        <end position="288"/>
    </location>
</feature>
<dbReference type="RefSeq" id="WP_115543594.1">
    <property type="nucleotide sequence ID" value="NZ_NXLQ01000024.1"/>
</dbReference>
<evidence type="ECO:0000256" key="4">
    <source>
        <dbReference type="ARBA" id="ARBA00011738"/>
    </source>
</evidence>
<evidence type="ECO:0000256" key="11">
    <source>
        <dbReference type="ARBA" id="ARBA00047715"/>
    </source>
</evidence>
<dbReference type="InterPro" id="IPR015424">
    <property type="entry name" value="PyrdxlP-dep_Trfase"/>
</dbReference>
<dbReference type="GO" id="GO:0008710">
    <property type="term" value="F:8-amino-7-oxononanoate synthase activity"/>
    <property type="evidence" value="ECO:0007669"/>
    <property type="project" value="UniProtKB-EC"/>
</dbReference>
<evidence type="ECO:0000259" key="15">
    <source>
        <dbReference type="Pfam" id="PF00155"/>
    </source>
</evidence>
<evidence type="ECO:0000256" key="3">
    <source>
        <dbReference type="ARBA" id="ARBA00010008"/>
    </source>
</evidence>
<evidence type="ECO:0000313" key="16">
    <source>
        <dbReference type="EMBL" id="RDU63464.1"/>
    </source>
</evidence>
<dbReference type="PANTHER" id="PTHR13693:SF100">
    <property type="entry name" value="8-AMINO-7-OXONONANOATE SYNTHASE"/>
    <property type="match status" value="1"/>
</dbReference>
<evidence type="ECO:0000256" key="2">
    <source>
        <dbReference type="ARBA" id="ARBA00004746"/>
    </source>
</evidence>
<feature type="coiled-coil region" evidence="13">
    <location>
        <begin position="146"/>
        <end position="173"/>
    </location>
</feature>
<keyword evidence="14" id="KW-0472">Membrane</keyword>
<evidence type="ECO:0000256" key="6">
    <source>
        <dbReference type="ARBA" id="ARBA00022679"/>
    </source>
</evidence>
<dbReference type="EMBL" id="NXLQ01000024">
    <property type="protein sequence ID" value="RDU63464.1"/>
    <property type="molecule type" value="Genomic_DNA"/>
</dbReference>